<feature type="transmembrane region" description="Helical" evidence="7">
    <location>
        <begin position="182"/>
        <end position="207"/>
    </location>
</feature>
<keyword evidence="5 7" id="KW-1133">Transmembrane helix</keyword>
<dbReference type="PANTHER" id="PTHR43744">
    <property type="entry name" value="ABC TRANSPORTER PERMEASE PROTEIN MG189-RELATED-RELATED"/>
    <property type="match status" value="1"/>
</dbReference>
<dbReference type="PANTHER" id="PTHR43744:SF8">
    <property type="entry name" value="SN-GLYCEROL-3-PHOSPHATE TRANSPORT SYSTEM PERMEASE PROTEIN UGPE"/>
    <property type="match status" value="1"/>
</dbReference>
<evidence type="ECO:0000256" key="1">
    <source>
        <dbReference type="ARBA" id="ARBA00004651"/>
    </source>
</evidence>
<evidence type="ECO:0000313" key="10">
    <source>
        <dbReference type="Proteomes" id="UP000289794"/>
    </source>
</evidence>
<feature type="transmembrane region" description="Helical" evidence="7">
    <location>
        <begin position="140"/>
        <end position="161"/>
    </location>
</feature>
<dbReference type="Gene3D" id="1.10.3720.10">
    <property type="entry name" value="MetI-like"/>
    <property type="match status" value="1"/>
</dbReference>
<dbReference type="GO" id="GO:0055085">
    <property type="term" value="P:transmembrane transport"/>
    <property type="evidence" value="ECO:0007669"/>
    <property type="project" value="InterPro"/>
</dbReference>
<evidence type="ECO:0000256" key="6">
    <source>
        <dbReference type="ARBA" id="ARBA00023136"/>
    </source>
</evidence>
<dbReference type="Pfam" id="PF00528">
    <property type="entry name" value="BPD_transp_1"/>
    <property type="match status" value="1"/>
</dbReference>
<reference evidence="9 10" key="1">
    <citation type="submission" date="2019-01" db="EMBL/GenBank/DDBJ databases">
        <title>PMF-metabolizing Aryl O-demethylase.</title>
        <authorList>
            <person name="Kim M."/>
        </authorList>
    </citation>
    <scope>NUCLEOTIDE SEQUENCE [LARGE SCALE GENOMIC DNA]</scope>
    <source>
        <strain evidence="9 10">PMF1</strain>
    </source>
</reference>
<keyword evidence="4 7" id="KW-0812">Transmembrane</keyword>
<evidence type="ECO:0000256" key="7">
    <source>
        <dbReference type="RuleBase" id="RU363032"/>
    </source>
</evidence>
<evidence type="ECO:0000259" key="8">
    <source>
        <dbReference type="PROSITE" id="PS50928"/>
    </source>
</evidence>
<accession>A0A4P6LSB3</accession>
<dbReference type="SUPFAM" id="SSF161098">
    <property type="entry name" value="MetI-like"/>
    <property type="match status" value="1"/>
</dbReference>
<evidence type="ECO:0000256" key="3">
    <source>
        <dbReference type="ARBA" id="ARBA00022475"/>
    </source>
</evidence>
<comment type="subcellular location">
    <subcellularLocation>
        <location evidence="1 7">Cell membrane</location>
        <topology evidence="1 7">Multi-pass membrane protein</topology>
    </subcellularLocation>
</comment>
<dbReference type="PROSITE" id="PS50928">
    <property type="entry name" value="ABC_TM1"/>
    <property type="match status" value="1"/>
</dbReference>
<keyword evidence="3" id="KW-1003">Cell membrane</keyword>
<dbReference type="InterPro" id="IPR035906">
    <property type="entry name" value="MetI-like_sf"/>
</dbReference>
<dbReference type="EMBL" id="CP035945">
    <property type="protein sequence ID" value="QBE94722.1"/>
    <property type="molecule type" value="Genomic_DNA"/>
</dbReference>
<feature type="transmembrane region" description="Helical" evidence="7">
    <location>
        <begin position="240"/>
        <end position="261"/>
    </location>
</feature>
<evidence type="ECO:0000313" key="9">
    <source>
        <dbReference type="EMBL" id="QBE94722.1"/>
    </source>
</evidence>
<dbReference type="AlphaFoldDB" id="A0A4P6LSB3"/>
<proteinExistence type="inferred from homology"/>
<evidence type="ECO:0000256" key="4">
    <source>
        <dbReference type="ARBA" id="ARBA00022692"/>
    </source>
</evidence>
<evidence type="ECO:0000256" key="2">
    <source>
        <dbReference type="ARBA" id="ARBA00022448"/>
    </source>
</evidence>
<dbReference type="InterPro" id="IPR000515">
    <property type="entry name" value="MetI-like"/>
</dbReference>
<feature type="transmembrane region" description="Helical" evidence="7">
    <location>
        <begin position="106"/>
        <end position="128"/>
    </location>
</feature>
<keyword evidence="6 7" id="KW-0472">Membrane</keyword>
<evidence type="ECO:0000256" key="5">
    <source>
        <dbReference type="ARBA" id="ARBA00022989"/>
    </source>
</evidence>
<keyword evidence="2 7" id="KW-0813">Transport</keyword>
<feature type="domain" description="ABC transmembrane type-1" evidence="8">
    <location>
        <begin position="71"/>
        <end position="261"/>
    </location>
</feature>
<sequence length="276" mass="31059">MMNKRQKIFHAGLRQVLLLLMTFVMFFPLYIVFIMGTYYSEDIFKGLPVIPGDYFLENLKTVLANNYFRAYFNSLFVSVASVILSVLISSMIGFALAKYKFKGKQAIFTFILAIMMIPGQISMIGYMLEMRSLGLINTLFPLIFTWAAHPLGAFLMTQFIKDSVPTELLESGRLDGCTEPGLFFRIVVPCIKPGFLTLATLVFLWSWNNYILPLILVNRQEMFTIPLMVSTLSNQFRSDYGAIMCALALSVLPMIVIFSLCSKTFIKGIAAGAVKG</sequence>
<dbReference type="GO" id="GO:0005886">
    <property type="term" value="C:plasma membrane"/>
    <property type="evidence" value="ECO:0007669"/>
    <property type="project" value="UniProtKB-SubCell"/>
</dbReference>
<dbReference type="Proteomes" id="UP000289794">
    <property type="component" value="Chromosome"/>
</dbReference>
<dbReference type="KEGG" id="bpro:PMF13cell1_00215"/>
<protein>
    <submittedName>
        <fullName evidence="9">L-arabinose transport system permease protein AraQ</fullName>
    </submittedName>
</protein>
<feature type="transmembrane region" description="Helical" evidence="7">
    <location>
        <begin position="16"/>
        <end position="39"/>
    </location>
</feature>
<dbReference type="RefSeq" id="WP_130179526.1">
    <property type="nucleotide sequence ID" value="NZ_CP035945.1"/>
</dbReference>
<dbReference type="CDD" id="cd06261">
    <property type="entry name" value="TM_PBP2"/>
    <property type="match status" value="1"/>
</dbReference>
<name>A0A4P6LSB3_9FIRM</name>
<organism evidence="9 10">
    <name type="scientific">Blautia producta</name>
    <dbReference type="NCBI Taxonomy" id="33035"/>
    <lineage>
        <taxon>Bacteria</taxon>
        <taxon>Bacillati</taxon>
        <taxon>Bacillota</taxon>
        <taxon>Clostridia</taxon>
        <taxon>Lachnospirales</taxon>
        <taxon>Lachnospiraceae</taxon>
        <taxon>Blautia</taxon>
    </lineage>
</organism>
<gene>
    <name evidence="9" type="primary">araQ_3</name>
    <name evidence="9" type="ORF">PMF13cell1_00215</name>
</gene>
<feature type="transmembrane region" description="Helical" evidence="7">
    <location>
        <begin position="70"/>
        <end position="94"/>
    </location>
</feature>
<comment type="similarity">
    <text evidence="7">Belongs to the binding-protein-dependent transport system permease family.</text>
</comment>